<evidence type="ECO:0000256" key="5">
    <source>
        <dbReference type="SAM" id="Phobius"/>
    </source>
</evidence>
<feature type="transmembrane region" description="Helical" evidence="5">
    <location>
        <begin position="74"/>
        <end position="107"/>
    </location>
</feature>
<feature type="transmembrane region" description="Helical" evidence="5">
    <location>
        <begin position="26"/>
        <end position="51"/>
    </location>
</feature>
<dbReference type="EMBL" id="MWPV01000007">
    <property type="protein sequence ID" value="OUL56129.1"/>
    <property type="molecule type" value="Genomic_DNA"/>
</dbReference>
<comment type="caution">
    <text evidence="6">The sequence shown here is derived from an EMBL/GenBank/DDBJ whole genome shotgun (WGS) entry which is preliminary data.</text>
</comment>
<dbReference type="Pfam" id="PF09685">
    <property type="entry name" value="MamF_MmsF"/>
    <property type="match status" value="1"/>
</dbReference>
<dbReference type="InterPro" id="IPR019109">
    <property type="entry name" value="MamF_MmsF"/>
</dbReference>
<gene>
    <name evidence="6" type="ORF">B1199_18600</name>
</gene>
<keyword evidence="3 5" id="KW-1133">Transmembrane helix</keyword>
<evidence type="ECO:0000256" key="2">
    <source>
        <dbReference type="ARBA" id="ARBA00022692"/>
    </source>
</evidence>
<protein>
    <submittedName>
        <fullName evidence="6">Orotate phosphoribosyltransferase</fullName>
    </submittedName>
</protein>
<keyword evidence="7" id="KW-1185">Reference proteome</keyword>
<proteinExistence type="predicted"/>
<evidence type="ECO:0000256" key="3">
    <source>
        <dbReference type="ARBA" id="ARBA00022989"/>
    </source>
</evidence>
<dbReference type="OrthoDB" id="9808930at2"/>
<evidence type="ECO:0000256" key="1">
    <source>
        <dbReference type="ARBA" id="ARBA00004141"/>
    </source>
</evidence>
<keyword evidence="6" id="KW-0808">Transferase</keyword>
<keyword evidence="4 5" id="KW-0472">Membrane</keyword>
<keyword evidence="2 5" id="KW-0812">Transmembrane</keyword>
<keyword evidence="6" id="KW-0328">Glycosyltransferase</keyword>
<name>A0A2C9ZZE0_PSEDV</name>
<accession>A0A2C9ZZE0</accession>
<evidence type="ECO:0000313" key="7">
    <source>
        <dbReference type="Proteomes" id="UP000194841"/>
    </source>
</evidence>
<evidence type="ECO:0000313" key="6">
    <source>
        <dbReference type="EMBL" id="OUL56129.1"/>
    </source>
</evidence>
<reference evidence="6 7" key="1">
    <citation type="submission" date="2017-02" db="EMBL/GenBank/DDBJ databases">
        <title>Pseudoalteromonas ulvae TC14 Genome.</title>
        <authorList>
            <person name="Molmeret M."/>
        </authorList>
    </citation>
    <scope>NUCLEOTIDE SEQUENCE [LARGE SCALE GENOMIC DNA]</scope>
    <source>
        <strain evidence="6">TC14</strain>
    </source>
</reference>
<dbReference type="Proteomes" id="UP000194841">
    <property type="component" value="Unassembled WGS sequence"/>
</dbReference>
<dbReference type="AlphaFoldDB" id="A0A2C9ZZE0"/>
<organism evidence="6 7">
    <name type="scientific">Pseudoalteromonas ulvae</name>
    <dbReference type="NCBI Taxonomy" id="107327"/>
    <lineage>
        <taxon>Bacteria</taxon>
        <taxon>Pseudomonadati</taxon>
        <taxon>Pseudomonadota</taxon>
        <taxon>Gammaproteobacteria</taxon>
        <taxon>Alteromonadales</taxon>
        <taxon>Pseudoalteromonadaceae</taxon>
        <taxon>Pseudoalteromonas</taxon>
    </lineage>
</organism>
<sequence length="127" mass="14153">MDPQEPEVIIVQKEITRSEIKNWSMACHLSALVGFLIPLGALIGPLVVWLMKRDEMVEVAEQGRDSLNFQLTMLIAYVVSFLLVFIGIGLLLLPVVGLFSLVMIIIATVKASEGKRFIYPLSLQLIK</sequence>
<comment type="subcellular location">
    <subcellularLocation>
        <location evidence="1">Membrane</location>
        <topology evidence="1">Multi-pass membrane protein</topology>
    </subcellularLocation>
</comment>
<evidence type="ECO:0000256" key="4">
    <source>
        <dbReference type="ARBA" id="ARBA00023136"/>
    </source>
</evidence>
<dbReference type="GO" id="GO:0016757">
    <property type="term" value="F:glycosyltransferase activity"/>
    <property type="evidence" value="ECO:0007669"/>
    <property type="project" value="UniProtKB-KW"/>
</dbReference>